<evidence type="ECO:0000256" key="1">
    <source>
        <dbReference type="SAM" id="MobiDB-lite"/>
    </source>
</evidence>
<accession>A0A2G8SL17</accession>
<protein>
    <recommendedName>
        <fullName evidence="5">Transporter</fullName>
    </recommendedName>
</protein>
<dbReference type="Proteomes" id="UP000230002">
    <property type="component" value="Unassembled WGS sequence"/>
</dbReference>
<keyword evidence="2" id="KW-0732">Signal</keyword>
<dbReference type="AlphaFoldDB" id="A0A2G8SL17"/>
<evidence type="ECO:0008006" key="5">
    <source>
        <dbReference type="Google" id="ProtNLM"/>
    </source>
</evidence>
<feature type="region of interest" description="Disordered" evidence="1">
    <location>
        <begin position="45"/>
        <end position="69"/>
    </location>
</feature>
<comment type="caution">
    <text evidence="3">The sequence shown here is derived from an EMBL/GenBank/DDBJ whole genome shotgun (WGS) entry which is preliminary data.</text>
</comment>
<gene>
    <name evidence="3" type="ORF">GSI_03226</name>
</gene>
<keyword evidence="4" id="KW-1185">Reference proteome</keyword>
<name>A0A2G8SL17_9APHY</name>
<dbReference type="EMBL" id="AYKW01000005">
    <property type="protein sequence ID" value="PIL34450.1"/>
    <property type="molecule type" value="Genomic_DNA"/>
</dbReference>
<proteinExistence type="predicted"/>
<feature type="chain" id="PRO_5013849641" description="Transporter" evidence="2">
    <location>
        <begin position="24"/>
        <end position="80"/>
    </location>
</feature>
<organism evidence="3 4">
    <name type="scientific">Ganoderma sinense ZZ0214-1</name>
    <dbReference type="NCBI Taxonomy" id="1077348"/>
    <lineage>
        <taxon>Eukaryota</taxon>
        <taxon>Fungi</taxon>
        <taxon>Dikarya</taxon>
        <taxon>Basidiomycota</taxon>
        <taxon>Agaricomycotina</taxon>
        <taxon>Agaricomycetes</taxon>
        <taxon>Polyporales</taxon>
        <taxon>Polyporaceae</taxon>
        <taxon>Ganoderma</taxon>
    </lineage>
</organism>
<evidence type="ECO:0000313" key="4">
    <source>
        <dbReference type="Proteomes" id="UP000230002"/>
    </source>
</evidence>
<reference evidence="3 4" key="1">
    <citation type="journal article" date="2015" name="Sci. Rep.">
        <title>Chromosome-level genome map provides insights into diverse defense mechanisms in the medicinal fungus Ganoderma sinense.</title>
        <authorList>
            <person name="Zhu Y."/>
            <person name="Xu J."/>
            <person name="Sun C."/>
            <person name="Zhou S."/>
            <person name="Xu H."/>
            <person name="Nelson D.R."/>
            <person name="Qian J."/>
            <person name="Song J."/>
            <person name="Luo H."/>
            <person name="Xiang L."/>
            <person name="Li Y."/>
            <person name="Xu Z."/>
            <person name="Ji A."/>
            <person name="Wang L."/>
            <person name="Lu S."/>
            <person name="Hayward A."/>
            <person name="Sun W."/>
            <person name="Li X."/>
            <person name="Schwartz D.C."/>
            <person name="Wang Y."/>
            <person name="Chen S."/>
        </authorList>
    </citation>
    <scope>NUCLEOTIDE SEQUENCE [LARGE SCALE GENOMIC DNA]</scope>
    <source>
        <strain evidence="3 4">ZZ0214-1</strain>
    </source>
</reference>
<evidence type="ECO:0000256" key="2">
    <source>
        <dbReference type="SAM" id="SignalP"/>
    </source>
</evidence>
<feature type="signal peptide" evidence="2">
    <location>
        <begin position="1"/>
        <end position="23"/>
    </location>
</feature>
<sequence length="80" mass="7942">MPRLATALVLAALSLVLAPLSMAGPIPQIPSSASVATRDAPPVQSPTIAFTLGPGSLPHPTASGPAASSSGLALEMDWLE</sequence>
<evidence type="ECO:0000313" key="3">
    <source>
        <dbReference type="EMBL" id="PIL34450.1"/>
    </source>
</evidence>